<feature type="transmembrane region" description="Helical" evidence="12">
    <location>
        <begin position="30"/>
        <end position="46"/>
    </location>
</feature>
<keyword evidence="3 12" id="KW-1003">Cell membrane</keyword>
<dbReference type="InterPro" id="IPR022919">
    <property type="entry name" value="Pept_M48_protease_HtpX"/>
</dbReference>
<dbReference type="Gene3D" id="3.30.2010.10">
    <property type="entry name" value="Metalloproteases ('zincins'), catalytic domain"/>
    <property type="match status" value="1"/>
</dbReference>
<comment type="subcellular location">
    <subcellularLocation>
        <location evidence="1 12">Cell membrane</location>
        <topology evidence="1 12">Multi-pass membrane protein</topology>
    </subcellularLocation>
</comment>
<dbReference type="PANTHER" id="PTHR43221:SF1">
    <property type="entry name" value="PROTEASE HTPX"/>
    <property type="match status" value="1"/>
</dbReference>
<dbReference type="OrthoDB" id="15218at2"/>
<dbReference type="EC" id="3.4.24.-" evidence="12"/>
<keyword evidence="11 12" id="KW-0472">Membrane</keyword>
<feature type="domain" description="Peptidase M48" evidence="14">
    <location>
        <begin position="66"/>
        <end position="275"/>
    </location>
</feature>
<keyword evidence="5 12" id="KW-0812">Transmembrane</keyword>
<evidence type="ECO:0000256" key="3">
    <source>
        <dbReference type="ARBA" id="ARBA00022475"/>
    </source>
</evidence>
<dbReference type="InterPro" id="IPR001915">
    <property type="entry name" value="Peptidase_M48"/>
</dbReference>
<evidence type="ECO:0000256" key="9">
    <source>
        <dbReference type="ARBA" id="ARBA00022989"/>
    </source>
</evidence>
<comment type="similarity">
    <text evidence="2 12">Belongs to the peptidase M48B family.</text>
</comment>
<reference evidence="15 16" key="1">
    <citation type="submission" date="2019-09" db="EMBL/GenBank/DDBJ databases">
        <title>YIM 48816 draft genome.</title>
        <authorList>
            <person name="Jiang L."/>
        </authorList>
    </citation>
    <scope>NUCLEOTIDE SEQUENCE [LARGE SCALE GENOMIC DNA]</scope>
    <source>
        <strain evidence="15 16">YIM 48816</strain>
    </source>
</reference>
<feature type="transmembrane region" description="Helical" evidence="12">
    <location>
        <begin position="141"/>
        <end position="162"/>
    </location>
</feature>
<evidence type="ECO:0000256" key="8">
    <source>
        <dbReference type="ARBA" id="ARBA00022833"/>
    </source>
</evidence>
<evidence type="ECO:0000313" key="15">
    <source>
        <dbReference type="EMBL" id="KAB1080159.1"/>
    </source>
</evidence>
<dbReference type="GO" id="GO:0004222">
    <property type="term" value="F:metalloendopeptidase activity"/>
    <property type="evidence" value="ECO:0007669"/>
    <property type="project" value="UniProtKB-UniRule"/>
</dbReference>
<evidence type="ECO:0000259" key="14">
    <source>
        <dbReference type="Pfam" id="PF01435"/>
    </source>
</evidence>
<dbReference type="GO" id="GO:0005886">
    <property type="term" value="C:plasma membrane"/>
    <property type="evidence" value="ECO:0007669"/>
    <property type="project" value="UniProtKB-SubCell"/>
</dbReference>
<dbReference type="CDD" id="cd07336">
    <property type="entry name" value="M48B_HtpX_like"/>
    <property type="match status" value="1"/>
</dbReference>
<keyword evidence="7 12" id="KW-0378">Hydrolase</keyword>
<dbReference type="AlphaFoldDB" id="A0A6L3T4U5"/>
<evidence type="ECO:0000256" key="2">
    <source>
        <dbReference type="ARBA" id="ARBA00009779"/>
    </source>
</evidence>
<dbReference type="InterPro" id="IPR050083">
    <property type="entry name" value="HtpX_protease"/>
</dbReference>
<feature type="transmembrane region" description="Helical" evidence="12">
    <location>
        <begin position="7"/>
        <end position="24"/>
    </location>
</feature>
<feature type="binding site" evidence="12">
    <location>
        <position position="199"/>
    </location>
    <ligand>
        <name>Zn(2+)</name>
        <dbReference type="ChEBI" id="CHEBI:29105"/>
        <note>catalytic</note>
    </ligand>
</feature>
<proteinExistence type="inferred from homology"/>
<evidence type="ECO:0000256" key="4">
    <source>
        <dbReference type="ARBA" id="ARBA00022670"/>
    </source>
</evidence>
<sequence>MNILKTAVLLAGLTGLFGAVGLVLGGPRGMAVALGIAMLTNLFAYWRSDSLALAAHEARAVDLHSAPELVAMVGDLAQRAGLPMPRVYLIDSPQPNAFATGRNPQNAAVAATTGLLAHLGPAEIAGVMAHELAHIKNRDTLTMTVSATLAGAIATLAQFGFLFGGRGDARPNPLIAVATALLAPVAAMIVQFAISRSREYAADREGGLICGAPLALAGALARIEAGVRQVESPAAESHPATAPLFIINPLSGRGIDSLFSTHPPTRSRIAALQQLAAEMGGARSGGFAEARWTGAPSGPAPGARPGPWG</sequence>
<keyword evidence="4 12" id="KW-0645">Protease</keyword>
<comment type="cofactor">
    <cofactor evidence="12">
        <name>Zn(2+)</name>
        <dbReference type="ChEBI" id="CHEBI:29105"/>
    </cofactor>
    <text evidence="12">Binds 1 zinc ion per subunit.</text>
</comment>
<feature type="binding site" evidence="12">
    <location>
        <position position="134"/>
    </location>
    <ligand>
        <name>Zn(2+)</name>
        <dbReference type="ChEBI" id="CHEBI:29105"/>
        <note>catalytic</note>
    </ligand>
</feature>
<evidence type="ECO:0000256" key="7">
    <source>
        <dbReference type="ARBA" id="ARBA00022801"/>
    </source>
</evidence>
<dbReference type="GO" id="GO:0006508">
    <property type="term" value="P:proteolysis"/>
    <property type="evidence" value="ECO:0007669"/>
    <property type="project" value="UniProtKB-KW"/>
</dbReference>
<dbReference type="PANTHER" id="PTHR43221">
    <property type="entry name" value="PROTEASE HTPX"/>
    <property type="match status" value="1"/>
</dbReference>
<keyword evidence="9 12" id="KW-1133">Transmembrane helix</keyword>
<dbReference type="Proteomes" id="UP000474159">
    <property type="component" value="Unassembled WGS sequence"/>
</dbReference>
<dbReference type="GO" id="GO:0008270">
    <property type="term" value="F:zinc ion binding"/>
    <property type="evidence" value="ECO:0007669"/>
    <property type="project" value="UniProtKB-UniRule"/>
</dbReference>
<evidence type="ECO:0000256" key="11">
    <source>
        <dbReference type="ARBA" id="ARBA00023136"/>
    </source>
</evidence>
<evidence type="ECO:0000313" key="16">
    <source>
        <dbReference type="Proteomes" id="UP000474159"/>
    </source>
</evidence>
<name>A0A6L3T4U5_9HYPH</name>
<gene>
    <name evidence="12" type="primary">htpX</name>
    <name evidence="15" type="ORF">F6X53_08040</name>
</gene>
<comment type="caution">
    <text evidence="15">The sequence shown here is derived from an EMBL/GenBank/DDBJ whole genome shotgun (WGS) entry which is preliminary data.</text>
</comment>
<evidence type="ECO:0000256" key="1">
    <source>
        <dbReference type="ARBA" id="ARBA00004651"/>
    </source>
</evidence>
<dbReference type="EMBL" id="VZZK01000006">
    <property type="protein sequence ID" value="KAB1080159.1"/>
    <property type="molecule type" value="Genomic_DNA"/>
</dbReference>
<keyword evidence="16" id="KW-1185">Reference proteome</keyword>
<feature type="region of interest" description="Disordered" evidence="13">
    <location>
        <begin position="289"/>
        <end position="309"/>
    </location>
</feature>
<organism evidence="15 16">
    <name type="scientific">Methylobacterium soli</name>
    <dbReference type="NCBI Taxonomy" id="553447"/>
    <lineage>
        <taxon>Bacteria</taxon>
        <taxon>Pseudomonadati</taxon>
        <taxon>Pseudomonadota</taxon>
        <taxon>Alphaproteobacteria</taxon>
        <taxon>Hyphomicrobiales</taxon>
        <taxon>Methylobacteriaceae</taxon>
        <taxon>Methylobacterium</taxon>
    </lineage>
</organism>
<feature type="binding site" evidence="12">
    <location>
        <position position="130"/>
    </location>
    <ligand>
        <name>Zn(2+)</name>
        <dbReference type="ChEBI" id="CHEBI:29105"/>
        <note>catalytic</note>
    </ligand>
</feature>
<dbReference type="HAMAP" id="MF_00188">
    <property type="entry name" value="Pept_M48_protease_HtpX"/>
    <property type="match status" value="1"/>
</dbReference>
<feature type="transmembrane region" description="Helical" evidence="12">
    <location>
        <begin position="174"/>
        <end position="194"/>
    </location>
</feature>
<accession>A0A6L3T4U5</accession>
<feature type="compositionally biased region" description="Pro residues" evidence="13">
    <location>
        <begin position="298"/>
        <end position="309"/>
    </location>
</feature>
<evidence type="ECO:0000256" key="12">
    <source>
        <dbReference type="HAMAP-Rule" id="MF_00188"/>
    </source>
</evidence>
<keyword evidence="8 12" id="KW-0862">Zinc</keyword>
<dbReference type="Pfam" id="PF01435">
    <property type="entry name" value="Peptidase_M48"/>
    <property type="match status" value="1"/>
</dbReference>
<protein>
    <recommendedName>
        <fullName evidence="12">Protease HtpX homolog</fullName>
        <ecNumber evidence="12">3.4.24.-</ecNumber>
    </recommendedName>
</protein>
<dbReference type="RefSeq" id="WP_150999261.1">
    <property type="nucleotide sequence ID" value="NZ_BPQY01000674.1"/>
</dbReference>
<keyword evidence="6 12" id="KW-0479">Metal-binding</keyword>
<evidence type="ECO:0000256" key="6">
    <source>
        <dbReference type="ARBA" id="ARBA00022723"/>
    </source>
</evidence>
<evidence type="ECO:0000256" key="13">
    <source>
        <dbReference type="SAM" id="MobiDB-lite"/>
    </source>
</evidence>
<feature type="active site" evidence="12">
    <location>
        <position position="131"/>
    </location>
</feature>
<evidence type="ECO:0000256" key="10">
    <source>
        <dbReference type="ARBA" id="ARBA00023049"/>
    </source>
</evidence>
<keyword evidence="10 12" id="KW-0482">Metalloprotease</keyword>
<evidence type="ECO:0000256" key="5">
    <source>
        <dbReference type="ARBA" id="ARBA00022692"/>
    </source>
</evidence>